<proteinExistence type="predicted"/>
<sequence length="74" mass="7879">MKKLLLAVALLAGSCLMPALTQFKKEGGWEGQAQVMLLGTFHFAYPNGDIITIAKANQLDVTSQARASGEKASK</sequence>
<evidence type="ECO:0008006" key="4">
    <source>
        <dbReference type="Google" id="ProtNLM"/>
    </source>
</evidence>
<name>A0ABW5D200_9BACT</name>
<dbReference type="PROSITE" id="PS51257">
    <property type="entry name" value="PROKAR_LIPOPROTEIN"/>
    <property type="match status" value="1"/>
</dbReference>
<evidence type="ECO:0000313" key="2">
    <source>
        <dbReference type="EMBL" id="MFD2247529.1"/>
    </source>
</evidence>
<evidence type="ECO:0000256" key="1">
    <source>
        <dbReference type="SAM" id="SignalP"/>
    </source>
</evidence>
<comment type="caution">
    <text evidence="2">The sequence shown here is derived from an EMBL/GenBank/DDBJ whole genome shotgun (WGS) entry which is preliminary data.</text>
</comment>
<reference evidence="3" key="1">
    <citation type="journal article" date="2019" name="Int. J. Syst. Evol. Microbiol.">
        <title>The Global Catalogue of Microorganisms (GCM) 10K type strain sequencing project: providing services to taxonomists for standard genome sequencing and annotation.</title>
        <authorList>
            <consortium name="The Broad Institute Genomics Platform"/>
            <consortium name="The Broad Institute Genome Sequencing Center for Infectious Disease"/>
            <person name="Wu L."/>
            <person name="Ma J."/>
        </authorList>
    </citation>
    <scope>NUCLEOTIDE SEQUENCE [LARGE SCALE GENOMIC DNA]</scope>
    <source>
        <strain evidence="3">CGMCC 4.1782</strain>
    </source>
</reference>
<dbReference type="EMBL" id="JBHUIM010000002">
    <property type="protein sequence ID" value="MFD2247529.1"/>
    <property type="molecule type" value="Genomic_DNA"/>
</dbReference>
<keyword evidence="1" id="KW-0732">Signal</keyword>
<protein>
    <recommendedName>
        <fullName evidence="4">TraB/GumN family protein</fullName>
    </recommendedName>
</protein>
<keyword evidence="3" id="KW-1185">Reference proteome</keyword>
<gene>
    <name evidence="2" type="ORF">ACFSKP_14775</name>
</gene>
<feature type="signal peptide" evidence="1">
    <location>
        <begin position="1"/>
        <end position="19"/>
    </location>
</feature>
<organism evidence="2 3">
    <name type="scientific">Pontibacter ruber</name>
    <dbReference type="NCBI Taxonomy" id="1343895"/>
    <lineage>
        <taxon>Bacteria</taxon>
        <taxon>Pseudomonadati</taxon>
        <taxon>Bacteroidota</taxon>
        <taxon>Cytophagia</taxon>
        <taxon>Cytophagales</taxon>
        <taxon>Hymenobacteraceae</taxon>
        <taxon>Pontibacter</taxon>
    </lineage>
</organism>
<feature type="chain" id="PRO_5046558748" description="TraB/GumN family protein" evidence="1">
    <location>
        <begin position="20"/>
        <end position="74"/>
    </location>
</feature>
<dbReference type="Proteomes" id="UP001597374">
    <property type="component" value="Unassembled WGS sequence"/>
</dbReference>
<evidence type="ECO:0000313" key="3">
    <source>
        <dbReference type="Proteomes" id="UP001597374"/>
    </source>
</evidence>
<accession>A0ABW5D200</accession>
<dbReference type="RefSeq" id="WP_250430485.1">
    <property type="nucleotide sequence ID" value="NZ_JALPRR010000003.1"/>
</dbReference>